<comment type="caution">
    <text evidence="2">The sequence shown here is derived from an EMBL/GenBank/DDBJ whole genome shotgun (WGS) entry which is preliminary data.</text>
</comment>
<feature type="non-terminal residue" evidence="2">
    <location>
        <position position="1"/>
    </location>
</feature>
<organism evidence="2 3">
    <name type="scientific">Streptomyces chiangmaiensis</name>
    <dbReference type="NCBI Taxonomy" id="766497"/>
    <lineage>
        <taxon>Bacteria</taxon>
        <taxon>Bacillati</taxon>
        <taxon>Actinomycetota</taxon>
        <taxon>Actinomycetes</taxon>
        <taxon>Kitasatosporales</taxon>
        <taxon>Streptomycetaceae</taxon>
        <taxon>Streptomyces</taxon>
    </lineage>
</organism>
<accession>A0ABU7FQE5</accession>
<proteinExistence type="predicted"/>
<protein>
    <submittedName>
        <fullName evidence="2">NAD(P)/FAD-dependent oxidoreductase</fullName>
    </submittedName>
</protein>
<evidence type="ECO:0000256" key="1">
    <source>
        <dbReference type="SAM" id="MobiDB-lite"/>
    </source>
</evidence>
<dbReference type="Proteomes" id="UP001333996">
    <property type="component" value="Unassembled WGS sequence"/>
</dbReference>
<reference evidence="2" key="1">
    <citation type="submission" date="2024-01" db="EMBL/GenBank/DDBJ databases">
        <title>First draft genome sequence data of TA4-1, the type strain of Gram-positive actinobacterium Streptomyces chiangmaiensis.</title>
        <authorList>
            <person name="Yasawong M."/>
            <person name="Nantapong N."/>
        </authorList>
    </citation>
    <scope>NUCLEOTIDE SEQUENCE</scope>
    <source>
        <strain evidence="2">TA4-1</strain>
    </source>
</reference>
<gene>
    <name evidence="2" type="ORF">VXC91_29925</name>
</gene>
<sequence length="48" mass="5090">VLAVWLTATVFGRDLVSLSSVQHPRDAFVASGNPPRSGENREGDHTAA</sequence>
<keyword evidence="3" id="KW-1185">Reference proteome</keyword>
<evidence type="ECO:0000313" key="2">
    <source>
        <dbReference type="EMBL" id="MED7826073.1"/>
    </source>
</evidence>
<feature type="compositionally biased region" description="Basic and acidic residues" evidence="1">
    <location>
        <begin position="38"/>
        <end position="48"/>
    </location>
</feature>
<dbReference type="EMBL" id="JAYWVC010000137">
    <property type="protein sequence ID" value="MED7826073.1"/>
    <property type="molecule type" value="Genomic_DNA"/>
</dbReference>
<name>A0ABU7FQE5_9ACTN</name>
<feature type="region of interest" description="Disordered" evidence="1">
    <location>
        <begin position="24"/>
        <end position="48"/>
    </location>
</feature>
<evidence type="ECO:0000313" key="3">
    <source>
        <dbReference type="Proteomes" id="UP001333996"/>
    </source>
</evidence>